<reference evidence="1 2" key="2">
    <citation type="submission" date="2014-09" db="EMBL/GenBank/DDBJ databases">
        <authorList>
            <consortium name="NBRP consortium"/>
            <person name="Sawabe T."/>
            <person name="Meirelles P."/>
            <person name="Nakanishi M."/>
            <person name="Sayaka M."/>
            <person name="Hattori M."/>
            <person name="Ohkuma M."/>
        </authorList>
    </citation>
    <scope>NUCLEOTIDE SEQUENCE [LARGE SCALE GENOMIC DNA]</scope>
    <source>
        <strain evidence="1 2">JCM 19240</strain>
    </source>
</reference>
<dbReference type="EMBL" id="BBMT01000013">
    <property type="protein sequence ID" value="GAL36922.1"/>
    <property type="molecule type" value="Genomic_DNA"/>
</dbReference>
<dbReference type="AlphaFoldDB" id="A0A090U1P8"/>
<dbReference type="SUPFAM" id="SSF56672">
    <property type="entry name" value="DNA/RNA polymerases"/>
    <property type="match status" value="1"/>
</dbReference>
<sequence length="118" mass="13309">MGLGSAAALCQDLQVHPYDSDVEARRLKDIAQWLYMITSDICLCPPNGLLIKVTNMLSLYDGIENYWNALQAHLAHLEVQTYYSTGVSPYAAMLMAKQGRNWIEPNRDKLNECSHAIH</sequence>
<dbReference type="Proteomes" id="UP000029224">
    <property type="component" value="Unassembled WGS sequence"/>
</dbReference>
<comment type="caution">
    <text evidence="1">The sequence shown here is derived from an EMBL/GenBank/DDBJ whole genome shotgun (WGS) entry which is preliminary data.</text>
</comment>
<reference evidence="1 2" key="1">
    <citation type="submission" date="2014-09" db="EMBL/GenBank/DDBJ databases">
        <title>Vibrio maritimus JCM 19240. (C210) whole genome shotgun sequence.</title>
        <authorList>
            <person name="Sawabe T."/>
            <person name="Meirelles P."/>
            <person name="Nakanishi M."/>
            <person name="Sayaka M."/>
            <person name="Hattori M."/>
            <person name="Ohkuma M."/>
        </authorList>
    </citation>
    <scope>NUCLEOTIDE SEQUENCE [LARGE SCALE GENOMIC DNA]</scope>
    <source>
        <strain evidence="1 2">JCM 19240</strain>
    </source>
</reference>
<keyword evidence="2" id="KW-1185">Reference proteome</keyword>
<organism evidence="1 2">
    <name type="scientific">Vibrio maritimus</name>
    <dbReference type="NCBI Taxonomy" id="990268"/>
    <lineage>
        <taxon>Bacteria</taxon>
        <taxon>Pseudomonadati</taxon>
        <taxon>Pseudomonadota</taxon>
        <taxon>Gammaproteobacteria</taxon>
        <taxon>Vibrionales</taxon>
        <taxon>Vibrionaceae</taxon>
        <taxon>Vibrio</taxon>
    </lineage>
</organism>
<dbReference type="InterPro" id="IPR043502">
    <property type="entry name" value="DNA/RNA_pol_sf"/>
</dbReference>
<evidence type="ECO:0000313" key="2">
    <source>
        <dbReference type="Proteomes" id="UP000029224"/>
    </source>
</evidence>
<proteinExistence type="predicted"/>
<name>A0A090U1P8_9VIBR</name>
<protein>
    <submittedName>
        <fullName evidence="1">DNA polymerase-like protein PA0670</fullName>
    </submittedName>
</protein>
<accession>A0A090U1P8</accession>
<evidence type="ECO:0000313" key="1">
    <source>
        <dbReference type="EMBL" id="GAL36922.1"/>
    </source>
</evidence>
<gene>
    <name evidence="1" type="ORF">JCM19240_3888</name>
</gene>